<protein>
    <submittedName>
        <fullName evidence="2">Uncharacterized protein</fullName>
    </submittedName>
</protein>
<reference evidence="2" key="1">
    <citation type="journal article" date="2020" name="Fungal Divers.">
        <title>Resolving the Mortierellaceae phylogeny through synthesis of multi-gene phylogenetics and phylogenomics.</title>
        <authorList>
            <person name="Vandepol N."/>
            <person name="Liber J."/>
            <person name="Desiro A."/>
            <person name="Na H."/>
            <person name="Kennedy M."/>
            <person name="Barry K."/>
            <person name="Grigoriev I.V."/>
            <person name="Miller A.N."/>
            <person name="O'Donnell K."/>
            <person name="Stajich J.E."/>
            <person name="Bonito G."/>
        </authorList>
    </citation>
    <scope>NUCLEOTIDE SEQUENCE</scope>
    <source>
        <strain evidence="2">NVP60</strain>
    </source>
</reference>
<comment type="caution">
    <text evidence="2">The sequence shown here is derived from an EMBL/GenBank/DDBJ whole genome shotgun (WGS) entry which is preliminary data.</text>
</comment>
<accession>A0A9P6QZT2</accession>
<evidence type="ECO:0000313" key="3">
    <source>
        <dbReference type="Proteomes" id="UP000823405"/>
    </source>
</evidence>
<gene>
    <name evidence="2" type="ORF">BGZ97_001005</name>
</gene>
<feature type="compositionally biased region" description="Acidic residues" evidence="1">
    <location>
        <begin position="1"/>
        <end position="18"/>
    </location>
</feature>
<evidence type="ECO:0000256" key="1">
    <source>
        <dbReference type="SAM" id="MobiDB-lite"/>
    </source>
</evidence>
<name>A0A9P6QZT2_9FUNG</name>
<dbReference type="Proteomes" id="UP000823405">
    <property type="component" value="Unassembled WGS sequence"/>
</dbReference>
<feature type="compositionally biased region" description="Acidic residues" evidence="1">
    <location>
        <begin position="33"/>
        <end position="45"/>
    </location>
</feature>
<proteinExistence type="predicted"/>
<feature type="non-terminal residue" evidence="2">
    <location>
        <position position="1"/>
    </location>
</feature>
<dbReference type="EMBL" id="JAAAIN010001199">
    <property type="protein sequence ID" value="KAG0305686.1"/>
    <property type="molecule type" value="Genomic_DNA"/>
</dbReference>
<dbReference type="AlphaFoldDB" id="A0A9P6QZT2"/>
<feature type="compositionally biased region" description="Basic and acidic residues" evidence="1">
    <location>
        <begin position="19"/>
        <end position="32"/>
    </location>
</feature>
<evidence type="ECO:0000313" key="2">
    <source>
        <dbReference type="EMBL" id="KAG0305686.1"/>
    </source>
</evidence>
<feature type="region of interest" description="Disordered" evidence="1">
    <location>
        <begin position="1"/>
        <end position="54"/>
    </location>
</feature>
<sequence>PEGDDGDDGDNDDDDEGGEDMKSGCHGKRDGGDGEGDDDGDDDDKEPPRRHAHHLVKAHATAGTVKVKVTEAEEGWMDKLKRKHNVEQIPGILVVRSGTGGGNIHTTIDLIKDRQLSLRSESFGGEVYSLISDKFLGSFKVNTLFGTADVIELKGSPSTIDYSKNQKNAKVGRKIIVRDGDDDDGDDDNSVLGDIVLNSPLSRATLEFF</sequence>
<organism evidence="2 3">
    <name type="scientific">Linnemannia gamsii</name>
    <dbReference type="NCBI Taxonomy" id="64522"/>
    <lineage>
        <taxon>Eukaryota</taxon>
        <taxon>Fungi</taxon>
        <taxon>Fungi incertae sedis</taxon>
        <taxon>Mucoromycota</taxon>
        <taxon>Mortierellomycotina</taxon>
        <taxon>Mortierellomycetes</taxon>
        <taxon>Mortierellales</taxon>
        <taxon>Mortierellaceae</taxon>
        <taxon>Linnemannia</taxon>
    </lineage>
</organism>
<dbReference type="OrthoDB" id="2415370at2759"/>
<keyword evidence="3" id="KW-1185">Reference proteome</keyword>